<dbReference type="EMBL" id="KK122188">
    <property type="protein sequence ID" value="KFM82179.1"/>
    <property type="molecule type" value="Genomic_DNA"/>
</dbReference>
<dbReference type="AlphaFoldDB" id="A0A087UXU0"/>
<reference evidence="1 2" key="1">
    <citation type="submission" date="2013-11" db="EMBL/GenBank/DDBJ databases">
        <title>Genome sequencing of Stegodyphus mimosarum.</title>
        <authorList>
            <person name="Bechsgaard J."/>
        </authorList>
    </citation>
    <scope>NUCLEOTIDE SEQUENCE [LARGE SCALE GENOMIC DNA]</scope>
</reference>
<dbReference type="OrthoDB" id="29098at2759"/>
<feature type="non-terminal residue" evidence="1">
    <location>
        <position position="88"/>
    </location>
</feature>
<protein>
    <submittedName>
        <fullName evidence="1">Uncharacterized protein</fullName>
    </submittedName>
</protein>
<organism evidence="1 2">
    <name type="scientific">Stegodyphus mimosarum</name>
    <name type="common">African social velvet spider</name>
    <dbReference type="NCBI Taxonomy" id="407821"/>
    <lineage>
        <taxon>Eukaryota</taxon>
        <taxon>Metazoa</taxon>
        <taxon>Ecdysozoa</taxon>
        <taxon>Arthropoda</taxon>
        <taxon>Chelicerata</taxon>
        <taxon>Arachnida</taxon>
        <taxon>Araneae</taxon>
        <taxon>Araneomorphae</taxon>
        <taxon>Entelegynae</taxon>
        <taxon>Eresoidea</taxon>
        <taxon>Eresidae</taxon>
        <taxon>Stegodyphus</taxon>
    </lineage>
</organism>
<evidence type="ECO:0000313" key="1">
    <source>
        <dbReference type="EMBL" id="KFM82179.1"/>
    </source>
</evidence>
<name>A0A087UXU0_STEMI</name>
<accession>A0A087UXU0</accession>
<sequence length="88" mass="10074">MEYSCHMVSEYLSDEVSKDLFLCLGLEQVQKKSQQKNQVAQNKSKDEYLNPTENCSQKLDSSILQDNKKSKLSTAQKQLLKVDKTGMK</sequence>
<dbReference type="Proteomes" id="UP000054359">
    <property type="component" value="Unassembled WGS sequence"/>
</dbReference>
<evidence type="ECO:0000313" key="2">
    <source>
        <dbReference type="Proteomes" id="UP000054359"/>
    </source>
</evidence>
<gene>
    <name evidence="1" type="ORF">X975_03541</name>
</gene>
<keyword evidence="2" id="KW-1185">Reference proteome</keyword>
<proteinExistence type="predicted"/>